<sequence>MNDNDGPLYHDHFYRSADDRLNLYARIYDIGAKTTPILLMHGLTRNSADFENLAAILSPHHNLIIPDQRGRGKSDYDNDPSQYRPDIYAADMFALLASLNVKETVMIGTSMGGLIAMLMAAHHQPICRALILNDIGPEVESKGLRRLQQYVGKSPKMNNWQDAANLCRASNEIAFPDYDEKDWMKFARRTCEMGQDGALKFAYDLSIANGVQGDKPNAAPANLWPLWEILNGIPILCIRGETSDILTPQILHKMHHSHAPNFSYIEIMGRGHAPMLDEPDAVRAIEQFLQINR</sequence>
<dbReference type="KEGG" id="sphl:LPB140_10665"/>
<dbReference type="Pfam" id="PF00561">
    <property type="entry name" value="Abhydrolase_1"/>
    <property type="match status" value="1"/>
</dbReference>
<dbReference type="AlphaFoldDB" id="A0A1L3JDH2"/>
<dbReference type="InterPro" id="IPR000073">
    <property type="entry name" value="AB_hydrolase_1"/>
</dbReference>
<dbReference type="InterPro" id="IPR029058">
    <property type="entry name" value="AB_hydrolase_fold"/>
</dbReference>
<feature type="domain" description="AB hydrolase-1" evidence="1">
    <location>
        <begin position="36"/>
        <end position="279"/>
    </location>
</feature>
<proteinExistence type="predicted"/>
<dbReference type="InterPro" id="IPR050228">
    <property type="entry name" value="Carboxylesterase_BioH"/>
</dbReference>
<evidence type="ECO:0000313" key="3">
    <source>
        <dbReference type="Proteomes" id="UP000242561"/>
    </source>
</evidence>
<keyword evidence="3" id="KW-1185">Reference proteome</keyword>
<evidence type="ECO:0000259" key="1">
    <source>
        <dbReference type="Pfam" id="PF00561"/>
    </source>
</evidence>
<dbReference type="SUPFAM" id="SSF53474">
    <property type="entry name" value="alpha/beta-Hydrolases"/>
    <property type="match status" value="1"/>
</dbReference>
<reference evidence="2 3" key="1">
    <citation type="submission" date="2016-11" db="EMBL/GenBank/DDBJ databases">
        <title>Sphingorhabdus sp. LPB0140, isolated from marine environment.</title>
        <authorList>
            <person name="Kim E."/>
            <person name="Yi H."/>
        </authorList>
    </citation>
    <scope>NUCLEOTIDE SEQUENCE [LARGE SCALE GENOMIC DNA]</scope>
    <source>
        <strain evidence="2 3">LPB0140</strain>
    </source>
</reference>
<dbReference type="OrthoDB" id="9791366at2"/>
<gene>
    <name evidence="2" type="ORF">LPB140_10665</name>
</gene>
<dbReference type="PANTHER" id="PTHR43194">
    <property type="entry name" value="HYDROLASE ALPHA/BETA FOLD FAMILY"/>
    <property type="match status" value="1"/>
</dbReference>
<accession>A0A1L3JDH2</accession>
<organism evidence="2 3">
    <name type="scientific">Sphingorhabdus lutea</name>
    <dbReference type="NCBI Taxonomy" id="1913578"/>
    <lineage>
        <taxon>Bacteria</taxon>
        <taxon>Pseudomonadati</taxon>
        <taxon>Pseudomonadota</taxon>
        <taxon>Alphaproteobacteria</taxon>
        <taxon>Sphingomonadales</taxon>
        <taxon>Sphingomonadaceae</taxon>
        <taxon>Sphingorhabdus</taxon>
    </lineage>
</organism>
<dbReference type="Proteomes" id="UP000242561">
    <property type="component" value="Chromosome"/>
</dbReference>
<dbReference type="STRING" id="1913578.LPB140_10665"/>
<protein>
    <recommendedName>
        <fullName evidence="1">AB hydrolase-1 domain-containing protein</fullName>
    </recommendedName>
</protein>
<name>A0A1L3JDH2_9SPHN</name>
<dbReference type="Gene3D" id="3.40.50.1820">
    <property type="entry name" value="alpha/beta hydrolase"/>
    <property type="match status" value="1"/>
</dbReference>
<evidence type="ECO:0000313" key="2">
    <source>
        <dbReference type="EMBL" id="APG63175.1"/>
    </source>
</evidence>
<dbReference type="PANTHER" id="PTHR43194:SF2">
    <property type="entry name" value="PEROXISOMAL MEMBRANE PROTEIN LPX1"/>
    <property type="match status" value="1"/>
</dbReference>
<dbReference type="EMBL" id="CP018154">
    <property type="protein sequence ID" value="APG63175.1"/>
    <property type="molecule type" value="Genomic_DNA"/>
</dbReference>